<proteinExistence type="predicted"/>
<name>A0A7I4Y197_HAECO</name>
<feature type="region of interest" description="Disordered" evidence="1">
    <location>
        <begin position="1"/>
        <end position="34"/>
    </location>
</feature>
<reference evidence="3" key="1">
    <citation type="submission" date="2020-12" db="UniProtKB">
        <authorList>
            <consortium name="WormBaseParasite"/>
        </authorList>
    </citation>
    <scope>IDENTIFICATION</scope>
    <source>
        <strain evidence="3">MHco3</strain>
    </source>
</reference>
<dbReference type="OMA" id="FKQGCSV"/>
<sequence>MSAESSDSECGVHQPPTDQSSTCTPSSSGASTPTYCATRRKICKGMRKQSRSRYLLAIEDRNRLRKLAARKIKLAANAVSALTLRRWEEKIDRKFEKKFEEQRVKVQQLKKDNEFLRANQRIFKQGCSVLESCAVVLQVKLEEDMDAANLSFPSPHDFYVPHI</sequence>
<evidence type="ECO:0000256" key="1">
    <source>
        <dbReference type="SAM" id="MobiDB-lite"/>
    </source>
</evidence>
<dbReference type="WBParaSite" id="HCON_00031880-00001">
    <property type="protein sequence ID" value="HCON_00031880-00001"/>
    <property type="gene ID" value="HCON_00031880"/>
</dbReference>
<accession>A0A7I4Y197</accession>
<dbReference type="AlphaFoldDB" id="A0A7I4Y197"/>
<organism evidence="2 3">
    <name type="scientific">Haemonchus contortus</name>
    <name type="common">Barber pole worm</name>
    <dbReference type="NCBI Taxonomy" id="6289"/>
    <lineage>
        <taxon>Eukaryota</taxon>
        <taxon>Metazoa</taxon>
        <taxon>Ecdysozoa</taxon>
        <taxon>Nematoda</taxon>
        <taxon>Chromadorea</taxon>
        <taxon>Rhabditida</taxon>
        <taxon>Rhabditina</taxon>
        <taxon>Rhabditomorpha</taxon>
        <taxon>Strongyloidea</taxon>
        <taxon>Trichostrongylidae</taxon>
        <taxon>Haemonchus</taxon>
    </lineage>
</organism>
<feature type="compositionally biased region" description="Low complexity" evidence="1">
    <location>
        <begin position="15"/>
        <end position="34"/>
    </location>
</feature>
<evidence type="ECO:0000313" key="2">
    <source>
        <dbReference type="Proteomes" id="UP000025227"/>
    </source>
</evidence>
<evidence type="ECO:0000313" key="3">
    <source>
        <dbReference type="WBParaSite" id="HCON_00031880-00001"/>
    </source>
</evidence>
<keyword evidence="2" id="KW-1185">Reference proteome</keyword>
<dbReference type="Proteomes" id="UP000025227">
    <property type="component" value="Unplaced"/>
</dbReference>
<dbReference type="OrthoDB" id="5843184at2759"/>
<protein>
    <submittedName>
        <fullName evidence="3">BZIP domain-containing protein</fullName>
    </submittedName>
</protein>